<dbReference type="GO" id="GO:0003676">
    <property type="term" value="F:nucleic acid binding"/>
    <property type="evidence" value="ECO:0007669"/>
    <property type="project" value="InterPro"/>
</dbReference>
<dbReference type="Proteomes" id="UP000325315">
    <property type="component" value="Unassembled WGS sequence"/>
</dbReference>
<dbReference type="InterPro" id="IPR021109">
    <property type="entry name" value="Peptidase_aspartic_dom_sf"/>
</dbReference>
<dbReference type="Pfam" id="PF17917">
    <property type="entry name" value="RT_RNaseH"/>
    <property type="match status" value="1"/>
</dbReference>
<keyword evidence="7" id="KW-0695">RNA-directed DNA polymerase</keyword>
<dbReference type="EMBL" id="SMMG02000007">
    <property type="protein sequence ID" value="KAA3466309.1"/>
    <property type="molecule type" value="Genomic_DNA"/>
</dbReference>
<evidence type="ECO:0000259" key="11">
    <source>
        <dbReference type="Pfam" id="PF17917"/>
    </source>
</evidence>
<evidence type="ECO:0000256" key="1">
    <source>
        <dbReference type="ARBA" id="ARBA00012493"/>
    </source>
</evidence>
<dbReference type="InterPro" id="IPR043128">
    <property type="entry name" value="Rev_trsase/Diguanyl_cyclase"/>
</dbReference>
<keyword evidence="6" id="KW-0378">Hydrolase</keyword>
<reference evidence="13" key="1">
    <citation type="journal article" date="2019" name="Plant Biotechnol. J.">
        <title>Genome sequencing of the Australian wild diploid species Gossypium australe highlights disease resistance and delayed gland morphogenesis.</title>
        <authorList>
            <person name="Cai Y."/>
            <person name="Cai X."/>
            <person name="Wang Q."/>
            <person name="Wang P."/>
            <person name="Zhang Y."/>
            <person name="Cai C."/>
            <person name="Xu Y."/>
            <person name="Wang K."/>
            <person name="Zhou Z."/>
            <person name="Wang C."/>
            <person name="Geng S."/>
            <person name="Li B."/>
            <person name="Dong Q."/>
            <person name="Hou Y."/>
            <person name="Wang H."/>
            <person name="Ai P."/>
            <person name="Liu Z."/>
            <person name="Yi F."/>
            <person name="Sun M."/>
            <person name="An G."/>
            <person name="Cheng J."/>
            <person name="Zhang Y."/>
            <person name="Shi Q."/>
            <person name="Xie Y."/>
            <person name="Shi X."/>
            <person name="Chang Y."/>
            <person name="Huang F."/>
            <person name="Chen Y."/>
            <person name="Hong S."/>
            <person name="Mi L."/>
            <person name="Sun Q."/>
            <person name="Zhang L."/>
            <person name="Zhou B."/>
            <person name="Peng R."/>
            <person name="Zhang X."/>
            <person name="Liu F."/>
        </authorList>
    </citation>
    <scope>NUCLEOTIDE SEQUENCE [LARGE SCALE GENOMIC DNA]</scope>
    <source>
        <strain evidence="13">cv. PA1801</strain>
    </source>
</reference>
<evidence type="ECO:0000313" key="13">
    <source>
        <dbReference type="Proteomes" id="UP000325315"/>
    </source>
</evidence>
<keyword evidence="8" id="KW-0175">Coiled coil</keyword>
<keyword evidence="2" id="KW-0808">Transferase</keyword>
<feature type="domain" description="Reverse transcriptase RNase H-like" evidence="11">
    <location>
        <begin position="610"/>
        <end position="657"/>
    </location>
</feature>
<keyword evidence="3" id="KW-0548">Nucleotidyltransferase</keyword>
<dbReference type="PANTHER" id="PTHR24559:SF444">
    <property type="entry name" value="REVERSE TRANSCRIPTASE DOMAIN-CONTAINING PROTEIN"/>
    <property type="match status" value="1"/>
</dbReference>
<evidence type="ECO:0000259" key="10">
    <source>
        <dbReference type="Pfam" id="PF00078"/>
    </source>
</evidence>
<dbReference type="SUPFAM" id="SSF56672">
    <property type="entry name" value="DNA/RNA polymerases"/>
    <property type="match status" value="1"/>
</dbReference>
<comment type="caution">
    <text evidence="12">The sequence shown here is derived from an EMBL/GenBank/DDBJ whole genome shotgun (WGS) entry which is preliminary data.</text>
</comment>
<dbReference type="CDD" id="cd09274">
    <property type="entry name" value="RNase_HI_RT_Ty3"/>
    <property type="match status" value="1"/>
</dbReference>
<dbReference type="Gene3D" id="3.10.10.10">
    <property type="entry name" value="HIV Type 1 Reverse Transcriptase, subunit A, domain 1"/>
    <property type="match status" value="1"/>
</dbReference>
<dbReference type="InterPro" id="IPR041373">
    <property type="entry name" value="RT_RNaseH"/>
</dbReference>
<dbReference type="Pfam" id="PF08284">
    <property type="entry name" value="RVP_2"/>
    <property type="match status" value="1"/>
</dbReference>
<dbReference type="PANTHER" id="PTHR24559">
    <property type="entry name" value="TRANSPOSON TY3-I GAG-POL POLYPROTEIN"/>
    <property type="match status" value="1"/>
</dbReference>
<evidence type="ECO:0000313" key="12">
    <source>
        <dbReference type="EMBL" id="KAA3466309.1"/>
    </source>
</evidence>
<feature type="compositionally biased region" description="Polar residues" evidence="9">
    <location>
        <begin position="145"/>
        <end position="161"/>
    </location>
</feature>
<evidence type="ECO:0000256" key="6">
    <source>
        <dbReference type="ARBA" id="ARBA00022801"/>
    </source>
</evidence>
<dbReference type="CDD" id="cd00303">
    <property type="entry name" value="retropepsin_like"/>
    <property type="match status" value="1"/>
</dbReference>
<keyword evidence="13" id="KW-1185">Reference proteome</keyword>
<evidence type="ECO:0000256" key="3">
    <source>
        <dbReference type="ARBA" id="ARBA00022695"/>
    </source>
</evidence>
<feature type="compositionally biased region" description="Basic and acidic residues" evidence="9">
    <location>
        <begin position="193"/>
        <end position="207"/>
    </location>
</feature>
<dbReference type="InterPro" id="IPR053134">
    <property type="entry name" value="RNA-dir_DNA_polymerase"/>
</dbReference>
<evidence type="ECO:0000256" key="4">
    <source>
        <dbReference type="ARBA" id="ARBA00022722"/>
    </source>
</evidence>
<feature type="compositionally biased region" description="Polar residues" evidence="9">
    <location>
        <begin position="171"/>
        <end position="180"/>
    </location>
</feature>
<feature type="compositionally biased region" description="Basic and acidic residues" evidence="9">
    <location>
        <begin position="49"/>
        <end position="60"/>
    </location>
</feature>
<sequence>MYLSRVRHTAIYTGMWFGLISSNRARAESEKAESNAPTSVQRAASSSSRRPESEGRGEEEKEAFFRMMNTWFREFLRTNPTVQQPPRSVPNMPPGIEPVRTENTIKVLDELSCRLEECLKCVVSLLKDSSYQWWHTLISVGIKDQGSQHSNPRSPTPSVASAGSVDIVQISKPSNLTSRSRPPRNPGNMSDSRGTRKDSTAKSEARAPARTYAIRAREDASAPNVITGTFSLLYTDITALIDPSSTHSYICMDLVFVKNLPVEFIEFVVKVSNPLGQYVMVDKVYKNYSLMVRGYCFSADLMLLPFDIFDVILGMDWLTQHDSVVNCKQKYIVLKCQNGELLRIEFDKLDGLSNVISTISAQKYIRKGYDAYLAYVLDTKLSESKIKSVSIVCEFPDVFPVELPRLLPVREVEFSLDLVLGTTPISITPYRMALTELKELKEKLQELTDRDGSLRLRIEYKQLNKVTIKNKYPWPRMDDLFDQFKGATVFSKIHLCSGYQLRVKDSDVLKTSFRTRDEHYEFLVMLFGLTNAPAVFMDLINRIFIPYLDRFLVVFIDDILVYSQDENDHVDHLRIVLQTLREKQLYTKFSKWEFWLRKVSFLGHIVSAEGCVLIQEGKVIAYASRQLKPHEKNYPIHDLELAAIVFALKIWRHYLWPELLKDYDLDIDYHLGKANAVADALSRKSLFALYLKLRIVMMKYKLNGYNVSQTSIQNFILDLMVVCYLEQVKAEHQEKRDMPFGSSLTINKVSHFILVRLDFSLDRLAELYVSEIIRLYGVPVSIIFYRDLLFTSRFRNKSQEALGTQLHFSTAFHLQTDGQSERVI</sequence>
<evidence type="ECO:0000256" key="8">
    <source>
        <dbReference type="SAM" id="Coils"/>
    </source>
</evidence>
<dbReference type="GO" id="GO:0004519">
    <property type="term" value="F:endonuclease activity"/>
    <property type="evidence" value="ECO:0007669"/>
    <property type="project" value="UniProtKB-KW"/>
</dbReference>
<dbReference type="GO" id="GO:0003964">
    <property type="term" value="F:RNA-directed DNA polymerase activity"/>
    <property type="evidence" value="ECO:0007669"/>
    <property type="project" value="UniProtKB-KW"/>
</dbReference>
<dbReference type="OrthoDB" id="1747086at2759"/>
<gene>
    <name evidence="12" type="ORF">EPI10_001408</name>
</gene>
<keyword evidence="5" id="KW-0255">Endonuclease</keyword>
<protein>
    <recommendedName>
        <fullName evidence="1">RNA-directed DNA polymerase</fullName>
        <ecNumber evidence="1">2.7.7.49</ecNumber>
    </recommendedName>
</protein>
<evidence type="ECO:0000256" key="5">
    <source>
        <dbReference type="ARBA" id="ARBA00022759"/>
    </source>
</evidence>
<dbReference type="InterPro" id="IPR036397">
    <property type="entry name" value="RNaseH_sf"/>
</dbReference>
<dbReference type="GO" id="GO:0016787">
    <property type="term" value="F:hydrolase activity"/>
    <property type="evidence" value="ECO:0007669"/>
    <property type="project" value="UniProtKB-KW"/>
</dbReference>
<evidence type="ECO:0000256" key="9">
    <source>
        <dbReference type="SAM" id="MobiDB-lite"/>
    </source>
</evidence>
<name>A0A5B6VAZ6_9ROSI</name>
<dbReference type="AlphaFoldDB" id="A0A5B6VAZ6"/>
<proteinExistence type="predicted"/>
<dbReference type="Pfam" id="PF00078">
    <property type="entry name" value="RVT_1"/>
    <property type="match status" value="1"/>
</dbReference>
<dbReference type="InterPro" id="IPR000477">
    <property type="entry name" value="RT_dom"/>
</dbReference>
<dbReference type="EC" id="2.7.7.49" evidence="1"/>
<accession>A0A5B6VAZ6</accession>
<evidence type="ECO:0000256" key="7">
    <source>
        <dbReference type="ARBA" id="ARBA00022918"/>
    </source>
</evidence>
<dbReference type="Gene3D" id="3.30.420.10">
    <property type="entry name" value="Ribonuclease H-like superfamily/Ribonuclease H"/>
    <property type="match status" value="1"/>
</dbReference>
<keyword evidence="4" id="KW-0540">Nuclease</keyword>
<evidence type="ECO:0000256" key="2">
    <source>
        <dbReference type="ARBA" id="ARBA00022679"/>
    </source>
</evidence>
<dbReference type="Gene3D" id="2.40.70.10">
    <property type="entry name" value="Acid Proteases"/>
    <property type="match status" value="1"/>
</dbReference>
<feature type="region of interest" description="Disordered" evidence="9">
    <location>
        <begin position="28"/>
        <end position="60"/>
    </location>
</feature>
<dbReference type="InterPro" id="IPR043502">
    <property type="entry name" value="DNA/RNA_pol_sf"/>
</dbReference>
<dbReference type="Gene3D" id="3.30.70.270">
    <property type="match status" value="1"/>
</dbReference>
<organism evidence="12 13">
    <name type="scientific">Gossypium australe</name>
    <dbReference type="NCBI Taxonomy" id="47621"/>
    <lineage>
        <taxon>Eukaryota</taxon>
        <taxon>Viridiplantae</taxon>
        <taxon>Streptophyta</taxon>
        <taxon>Embryophyta</taxon>
        <taxon>Tracheophyta</taxon>
        <taxon>Spermatophyta</taxon>
        <taxon>Magnoliopsida</taxon>
        <taxon>eudicotyledons</taxon>
        <taxon>Gunneridae</taxon>
        <taxon>Pentapetalae</taxon>
        <taxon>rosids</taxon>
        <taxon>malvids</taxon>
        <taxon>Malvales</taxon>
        <taxon>Malvaceae</taxon>
        <taxon>Malvoideae</taxon>
        <taxon>Gossypium</taxon>
    </lineage>
</organism>
<feature type="domain" description="Reverse transcriptase" evidence="10">
    <location>
        <begin position="450"/>
        <end position="605"/>
    </location>
</feature>
<dbReference type="CDD" id="cd01647">
    <property type="entry name" value="RT_LTR"/>
    <property type="match status" value="1"/>
</dbReference>
<feature type="region of interest" description="Disordered" evidence="9">
    <location>
        <begin position="144"/>
        <end position="208"/>
    </location>
</feature>
<dbReference type="InterPro" id="IPR012337">
    <property type="entry name" value="RNaseH-like_sf"/>
</dbReference>
<dbReference type="SUPFAM" id="SSF53098">
    <property type="entry name" value="Ribonuclease H-like"/>
    <property type="match status" value="1"/>
</dbReference>
<feature type="coiled-coil region" evidence="8">
    <location>
        <begin position="430"/>
        <end position="457"/>
    </location>
</feature>